<organism evidence="4 5">
    <name type="scientific">Vibrio mytili</name>
    <dbReference type="NCBI Taxonomy" id="50718"/>
    <lineage>
        <taxon>Bacteria</taxon>
        <taxon>Pseudomonadati</taxon>
        <taxon>Pseudomonadota</taxon>
        <taxon>Gammaproteobacteria</taxon>
        <taxon>Vibrionales</taxon>
        <taxon>Vibrionaceae</taxon>
        <taxon>Vibrio</taxon>
    </lineage>
</organism>
<proteinExistence type="predicted"/>
<dbReference type="InterPro" id="IPR020845">
    <property type="entry name" value="AMP-binding_CS"/>
</dbReference>
<keyword evidence="2" id="KW-0472">Membrane</keyword>
<evidence type="ECO:0000313" key="5">
    <source>
        <dbReference type="Proteomes" id="UP000031977"/>
    </source>
</evidence>
<accession>A0A0C3DD82</accession>
<dbReference type="EMBL" id="JXOK01000082">
    <property type="protein sequence ID" value="KIN09319.1"/>
    <property type="molecule type" value="Genomic_DNA"/>
</dbReference>
<dbReference type="RefSeq" id="WP_041157051.1">
    <property type="nucleotide sequence ID" value="NZ_CBCRVP010000018.1"/>
</dbReference>
<dbReference type="PROSITE" id="PS00455">
    <property type="entry name" value="AMP_BINDING"/>
    <property type="match status" value="1"/>
</dbReference>
<dbReference type="PANTHER" id="PTHR43767:SF8">
    <property type="entry name" value="LONG-CHAIN-FATTY-ACID--COA LIGASE"/>
    <property type="match status" value="1"/>
</dbReference>
<dbReference type="STRING" id="50718.SU60_19915"/>
<sequence>MNTLLDTIKNWAMTQPEHLAFVGKDDTGKTVQLTYSELFDQIQYAASQLKAHNVKVLALRAENNINWAIIDLAAMAANIVVVPIPMFFSDSQIRHILIQSNVDTLLGDWNNVALPDGIIQPTPNEQLRVSGLPLTHTFATVHAPYLEGTGKITFTSGSTGQPKGVCLSNEHLFQVATSLSHAVKGLAQSHLVLLPLSTLLENITGVYVPLILGVTATILPGKHTGLMGSSHFDTSQFTKTLAEVKPDSLVLTPALLLALIHIVKTQPTLALSLKFVAVGGARVSSQLISAARALNIPAFEGYGLSECGSVVCLNTPAEFKPGTCGKPLPHTQTRIADDGELFVKGSIALGYLNEPFHQEWLATGDLAQIDDQGYITLSGRKKNLIVTAYGRNVSPEWVESEALAFLPNTPLIVTGDDQQALCAIVTKSEGLEEKISALNSTLPDYARIQVLLVMDNPQRIPSWYTENGKLKRDAIERSISKWLAHDIPKFTLEGEEVQRIDLSLQSSIAS</sequence>
<keyword evidence="5" id="KW-1185">Reference proteome</keyword>
<protein>
    <submittedName>
        <fullName evidence="4">Long-chain fatty acid--CoA ligase</fullName>
    </submittedName>
</protein>
<dbReference type="Proteomes" id="UP000031977">
    <property type="component" value="Unassembled WGS sequence"/>
</dbReference>
<feature type="transmembrane region" description="Helical" evidence="2">
    <location>
        <begin position="65"/>
        <end position="88"/>
    </location>
</feature>
<dbReference type="InterPro" id="IPR042099">
    <property type="entry name" value="ANL_N_sf"/>
</dbReference>
<keyword evidence="2" id="KW-0812">Transmembrane</keyword>
<keyword evidence="2" id="KW-1133">Transmembrane helix</keyword>
<evidence type="ECO:0000256" key="1">
    <source>
        <dbReference type="ARBA" id="ARBA00022598"/>
    </source>
</evidence>
<dbReference type="Pfam" id="PF00501">
    <property type="entry name" value="AMP-binding"/>
    <property type="match status" value="1"/>
</dbReference>
<dbReference type="PANTHER" id="PTHR43767">
    <property type="entry name" value="LONG-CHAIN-FATTY-ACID--COA LIGASE"/>
    <property type="match status" value="1"/>
</dbReference>
<dbReference type="Gene3D" id="3.40.50.12780">
    <property type="entry name" value="N-terminal domain of ligase-like"/>
    <property type="match status" value="1"/>
</dbReference>
<dbReference type="InterPro" id="IPR000873">
    <property type="entry name" value="AMP-dep_synth/lig_dom"/>
</dbReference>
<dbReference type="GO" id="GO:0016874">
    <property type="term" value="F:ligase activity"/>
    <property type="evidence" value="ECO:0007669"/>
    <property type="project" value="UniProtKB-KW"/>
</dbReference>
<comment type="caution">
    <text evidence="4">The sequence shown here is derived from an EMBL/GenBank/DDBJ whole genome shotgun (WGS) entry which is preliminary data.</text>
</comment>
<feature type="domain" description="AMP-dependent synthetase/ligase" evidence="3">
    <location>
        <begin position="10"/>
        <end position="345"/>
    </location>
</feature>
<evidence type="ECO:0000313" key="4">
    <source>
        <dbReference type="EMBL" id="KIN09319.1"/>
    </source>
</evidence>
<evidence type="ECO:0000256" key="2">
    <source>
        <dbReference type="SAM" id="Phobius"/>
    </source>
</evidence>
<dbReference type="SUPFAM" id="SSF56801">
    <property type="entry name" value="Acetyl-CoA synthetase-like"/>
    <property type="match status" value="1"/>
</dbReference>
<dbReference type="OrthoDB" id="9803968at2"/>
<dbReference type="InterPro" id="IPR050237">
    <property type="entry name" value="ATP-dep_AMP-bd_enzyme"/>
</dbReference>
<name>A0A0C3DD82_9VIBR</name>
<dbReference type="AlphaFoldDB" id="A0A0C3DD82"/>
<reference evidence="4 5" key="1">
    <citation type="submission" date="2015-01" db="EMBL/GenBank/DDBJ databases">
        <title>Draft genome of Vibrio mytili type strain CAIM 528.</title>
        <authorList>
            <person name="Gonzalez-Castillo A."/>
            <person name="Gomez-Gil B."/>
            <person name="Enciso-Ibarra J."/>
        </authorList>
    </citation>
    <scope>NUCLEOTIDE SEQUENCE [LARGE SCALE GENOMIC DNA]</scope>
    <source>
        <strain evidence="4 5">CAIM 528</strain>
    </source>
</reference>
<gene>
    <name evidence="4" type="ORF">SU60_19915</name>
</gene>
<evidence type="ECO:0000259" key="3">
    <source>
        <dbReference type="Pfam" id="PF00501"/>
    </source>
</evidence>
<keyword evidence="1 4" id="KW-0436">Ligase</keyword>